<dbReference type="Proteomes" id="UP001497525">
    <property type="component" value="Unassembled WGS sequence"/>
</dbReference>
<proteinExistence type="predicted"/>
<organism evidence="8 9">
    <name type="scientific">Calicophoron daubneyi</name>
    <name type="common">Rumen fluke</name>
    <name type="synonym">Paramphistomum daubneyi</name>
    <dbReference type="NCBI Taxonomy" id="300641"/>
    <lineage>
        <taxon>Eukaryota</taxon>
        <taxon>Metazoa</taxon>
        <taxon>Spiralia</taxon>
        <taxon>Lophotrochozoa</taxon>
        <taxon>Platyhelminthes</taxon>
        <taxon>Trematoda</taxon>
        <taxon>Digenea</taxon>
        <taxon>Plagiorchiida</taxon>
        <taxon>Pronocephalata</taxon>
        <taxon>Paramphistomoidea</taxon>
        <taxon>Paramphistomidae</taxon>
        <taxon>Calicophoron</taxon>
    </lineage>
</organism>
<evidence type="ECO:0000259" key="7">
    <source>
        <dbReference type="PROSITE" id="PS50888"/>
    </source>
</evidence>
<evidence type="ECO:0000256" key="2">
    <source>
        <dbReference type="ARBA" id="ARBA00023015"/>
    </source>
</evidence>
<feature type="compositionally biased region" description="Polar residues" evidence="6">
    <location>
        <begin position="528"/>
        <end position="541"/>
    </location>
</feature>
<dbReference type="GO" id="GO:0000978">
    <property type="term" value="F:RNA polymerase II cis-regulatory region sequence-specific DNA binding"/>
    <property type="evidence" value="ECO:0007669"/>
    <property type="project" value="TreeGrafter"/>
</dbReference>
<evidence type="ECO:0000313" key="8">
    <source>
        <dbReference type="EMBL" id="CAL5130283.1"/>
    </source>
</evidence>
<comment type="caution">
    <text evidence="8">The sequence shown here is derived from an EMBL/GenBank/DDBJ whole genome shotgun (WGS) entry which is preliminary data.</text>
</comment>
<dbReference type="Gene3D" id="4.10.280.10">
    <property type="entry name" value="Helix-loop-helix DNA-binding domain"/>
    <property type="match status" value="1"/>
</dbReference>
<feature type="compositionally biased region" description="Low complexity" evidence="6">
    <location>
        <begin position="571"/>
        <end position="581"/>
    </location>
</feature>
<feature type="region of interest" description="Disordered" evidence="6">
    <location>
        <begin position="187"/>
        <end position="301"/>
    </location>
</feature>
<feature type="compositionally biased region" description="Low complexity" evidence="6">
    <location>
        <begin position="982"/>
        <end position="1001"/>
    </location>
</feature>
<feature type="compositionally biased region" description="Low complexity" evidence="6">
    <location>
        <begin position="254"/>
        <end position="274"/>
    </location>
</feature>
<gene>
    <name evidence="8" type="ORF">CDAUBV1_LOCUS1695</name>
</gene>
<reference evidence="8" key="1">
    <citation type="submission" date="2024-06" db="EMBL/GenBank/DDBJ databases">
        <authorList>
            <person name="Liu X."/>
            <person name="Lenzi L."/>
            <person name="Haldenby T S."/>
            <person name="Uol C."/>
        </authorList>
    </citation>
    <scope>NUCLEOTIDE SEQUENCE</scope>
</reference>
<feature type="region of interest" description="Disordered" evidence="6">
    <location>
        <begin position="139"/>
        <end position="158"/>
    </location>
</feature>
<feature type="compositionally biased region" description="Acidic residues" evidence="6">
    <location>
        <begin position="643"/>
        <end position="653"/>
    </location>
</feature>
<dbReference type="GO" id="GO:0000785">
    <property type="term" value="C:chromatin"/>
    <property type="evidence" value="ECO:0007669"/>
    <property type="project" value="TreeGrafter"/>
</dbReference>
<dbReference type="FunFam" id="4.10.280.10:FF:000001">
    <property type="entry name" value="Putative transcription factor 12"/>
    <property type="match status" value="1"/>
</dbReference>
<feature type="region of interest" description="Disordered" evidence="6">
    <location>
        <begin position="375"/>
        <end position="400"/>
    </location>
</feature>
<dbReference type="CDD" id="cd18945">
    <property type="entry name" value="bHLH_E-protein_TCF4_E2-2"/>
    <property type="match status" value="1"/>
</dbReference>
<feature type="region of interest" description="Disordered" evidence="6">
    <location>
        <begin position="633"/>
        <end position="671"/>
    </location>
</feature>
<feature type="compositionally biased region" description="Basic and acidic residues" evidence="6">
    <location>
        <begin position="1023"/>
        <end position="1032"/>
    </location>
</feature>
<feature type="compositionally biased region" description="Polar residues" evidence="6">
    <location>
        <begin position="1007"/>
        <end position="1016"/>
    </location>
</feature>
<dbReference type="PROSITE" id="PS50888">
    <property type="entry name" value="BHLH"/>
    <property type="match status" value="1"/>
</dbReference>
<feature type="region of interest" description="Disordered" evidence="6">
    <location>
        <begin position="528"/>
        <end position="586"/>
    </location>
</feature>
<dbReference type="GO" id="GO:0005634">
    <property type="term" value="C:nucleus"/>
    <property type="evidence" value="ECO:0007669"/>
    <property type="project" value="UniProtKB-SubCell"/>
</dbReference>
<feature type="compositionally biased region" description="Acidic residues" evidence="6">
    <location>
        <begin position="940"/>
        <end position="960"/>
    </location>
</feature>
<accession>A0AAV2SYL8</accession>
<feature type="compositionally biased region" description="Polar residues" evidence="6">
    <location>
        <begin position="203"/>
        <end position="225"/>
    </location>
</feature>
<feature type="compositionally biased region" description="Basic and acidic residues" evidence="6">
    <location>
        <begin position="654"/>
        <end position="671"/>
    </location>
</feature>
<dbReference type="SMART" id="SM00353">
    <property type="entry name" value="HLH"/>
    <property type="match status" value="1"/>
</dbReference>
<dbReference type="Pfam" id="PF00010">
    <property type="entry name" value="HLH"/>
    <property type="match status" value="1"/>
</dbReference>
<evidence type="ECO:0000256" key="4">
    <source>
        <dbReference type="ARBA" id="ARBA00023163"/>
    </source>
</evidence>
<dbReference type="GO" id="GO:0046983">
    <property type="term" value="F:protein dimerization activity"/>
    <property type="evidence" value="ECO:0007669"/>
    <property type="project" value="InterPro"/>
</dbReference>
<dbReference type="AlphaFoldDB" id="A0AAV2SYL8"/>
<keyword evidence="3" id="KW-0238">DNA-binding</keyword>
<dbReference type="PANTHER" id="PTHR11793:SF13">
    <property type="entry name" value="PROTEIN DAUGHTERLESS"/>
    <property type="match status" value="1"/>
</dbReference>
<feature type="compositionally biased region" description="Low complexity" evidence="6">
    <location>
        <begin position="376"/>
        <end position="389"/>
    </location>
</feature>
<dbReference type="SUPFAM" id="SSF47459">
    <property type="entry name" value="HLH, helix-loop-helix DNA-binding domain"/>
    <property type="match status" value="1"/>
</dbReference>
<dbReference type="InterPro" id="IPR051098">
    <property type="entry name" value="NeuroDiff_E-box_TFs"/>
</dbReference>
<feature type="region of interest" description="Disordered" evidence="6">
    <location>
        <begin position="854"/>
        <end position="903"/>
    </location>
</feature>
<evidence type="ECO:0000256" key="5">
    <source>
        <dbReference type="ARBA" id="ARBA00023242"/>
    </source>
</evidence>
<dbReference type="InterPro" id="IPR011598">
    <property type="entry name" value="bHLH_dom"/>
</dbReference>
<evidence type="ECO:0000256" key="1">
    <source>
        <dbReference type="ARBA" id="ARBA00004123"/>
    </source>
</evidence>
<dbReference type="EMBL" id="CAXLJL010000059">
    <property type="protein sequence ID" value="CAL5130283.1"/>
    <property type="molecule type" value="Genomic_DNA"/>
</dbReference>
<keyword evidence="4" id="KW-0804">Transcription</keyword>
<name>A0AAV2SYL8_CALDB</name>
<feature type="compositionally biased region" description="Basic and acidic residues" evidence="6">
    <location>
        <begin position="187"/>
        <end position="199"/>
    </location>
</feature>
<feature type="compositionally biased region" description="Gly residues" evidence="6">
    <location>
        <begin position="545"/>
        <end position="554"/>
    </location>
</feature>
<evidence type="ECO:0000256" key="6">
    <source>
        <dbReference type="SAM" id="MobiDB-lite"/>
    </source>
</evidence>
<dbReference type="GO" id="GO:0005667">
    <property type="term" value="C:transcription regulator complex"/>
    <property type="evidence" value="ECO:0007669"/>
    <property type="project" value="TreeGrafter"/>
</dbReference>
<sequence>MMHSTSGSWLQALSPHDSSSTSGYPSSVMALNHVYPTLAPISSAVSLPSTQLQPTSQQLLNFQQHAFGSDSQSTAVLPNVNSDIHSFAGPGSMLSQLDPLTAGYYGFENDLTSGSAISTTNSWYPLPTSLGLCPATSLSSTRASSANPQPGLTAVSSSTTGLVSSSHISSTVKDVPTQLYDSVVNVRDHNGTSSKDAEVIPRPSSQHTPSTGQNLLPGSNFTNVGSAVPPTSAVHEGLCESVNGDVSRKGRSSGVYTTMTGTTRSTTGDGKTLSSGGGGSCGDEANANPRVGGSVKAEDSTANRLKPELSFPVSDHVALNPGHFDPYYHLDPSVGGTNTPTSNLWSTPLGTANPEVSTNSSGLLPAFLPPHIANESSSASAVGPAPSFPHAMHNHSVHPPSQLSAAYPTSVNSVYPQSQLRPCSLSGLSGGTVTQPEHSNQSAYPLNDFAHLQPPHLAPSPGPSLNLLATGSPFDQRSVGVLSSLTSANTRFPVDPAVCSRDGLLPLTGNPLNDIDVSSRMSGLLHAHSSTPFSHSGPSANVSTGVGGSSGGGNCRTARSSRVGGQKRRASSISSSNNTASGPISEVGGSADKMALNNAGLPGSSGAITSGLGLGSDCSSLFGDYDGGRSFNQIQTPSLCGTDSEETIDPDETPEQKAERERSRRQANNARERVRVRDINDAFKELGRMCMMHLNSERQQTKLTILQQAVTLITSLEQQVRERNLNPKQACLKRREEEKTEGHFGTATSSRSCLVDTGGFSTLPPSSPTGQLNAPTPTPGSGFTPTMNYDMTHMAMHPDSMYGDLLSGNGQSLHRPDVDPTGSSLLMPLGGQTGDICGSAYTTSDLQPLSDDPYPHISLHQSAGQHMPPNFGPGDNNNAPPTDNWRMGANNSNLSGGRSDSQASLPLACSPLPLIPLSTLMPAYSERNFTSLTMDREQESEYNGEDDEEDDEDDDEEGEGEVSIGDGETSKRKTPTPFKGVAAGASASSKHSSQSDFISSSHLKCPPQTSTPSVTCKTAGGVDNKHSETKTL</sequence>
<dbReference type="InterPro" id="IPR036638">
    <property type="entry name" value="HLH_DNA-bd_sf"/>
</dbReference>
<feature type="region of interest" description="Disordered" evidence="6">
    <location>
        <begin position="930"/>
        <end position="1032"/>
    </location>
</feature>
<keyword evidence="2" id="KW-0805">Transcription regulation</keyword>
<evidence type="ECO:0000256" key="3">
    <source>
        <dbReference type="ARBA" id="ARBA00023125"/>
    </source>
</evidence>
<dbReference type="GO" id="GO:0000981">
    <property type="term" value="F:DNA-binding transcription factor activity, RNA polymerase II-specific"/>
    <property type="evidence" value="ECO:0007669"/>
    <property type="project" value="TreeGrafter"/>
</dbReference>
<evidence type="ECO:0000313" key="9">
    <source>
        <dbReference type="Proteomes" id="UP001497525"/>
    </source>
</evidence>
<comment type="subcellular location">
    <subcellularLocation>
        <location evidence="1">Nucleus</location>
    </subcellularLocation>
</comment>
<protein>
    <recommendedName>
        <fullName evidence="7">BHLH domain-containing protein</fullName>
    </recommendedName>
</protein>
<dbReference type="PANTHER" id="PTHR11793">
    <property type="entry name" value="BASIC HELIX-LOOP-HELIX TRANSCRIPTION FACTOR"/>
    <property type="match status" value="1"/>
</dbReference>
<keyword evidence="5" id="KW-0539">Nucleus</keyword>
<feature type="domain" description="BHLH" evidence="7">
    <location>
        <begin position="663"/>
        <end position="716"/>
    </location>
</feature>
<feature type="compositionally biased region" description="Polar residues" evidence="6">
    <location>
        <begin position="889"/>
        <end position="900"/>
    </location>
</feature>